<dbReference type="GO" id="GO:0004713">
    <property type="term" value="F:protein tyrosine kinase activity"/>
    <property type="evidence" value="ECO:0007669"/>
    <property type="project" value="TreeGrafter"/>
</dbReference>
<evidence type="ECO:0000313" key="4">
    <source>
        <dbReference type="Proteomes" id="UP000290958"/>
    </source>
</evidence>
<keyword evidence="2" id="KW-1133">Transmembrane helix</keyword>
<keyword evidence="2" id="KW-0472">Membrane</keyword>
<reference evidence="4" key="1">
    <citation type="submission" date="2019-01" db="EMBL/GenBank/DDBJ databases">
        <title>Cytophagaceae bacterium strain CAR-16.</title>
        <authorList>
            <person name="Chen W.-M."/>
        </authorList>
    </citation>
    <scope>NUCLEOTIDE SEQUENCE [LARGE SCALE GENOMIC DNA]</scope>
    <source>
        <strain evidence="4">CHR27</strain>
    </source>
</reference>
<evidence type="ECO:0000313" key="3">
    <source>
        <dbReference type="EMBL" id="RXR28464.1"/>
    </source>
</evidence>
<organism evidence="3 4">
    <name type="scientific">Sphingobium fluviale</name>
    <dbReference type="NCBI Taxonomy" id="2506423"/>
    <lineage>
        <taxon>Bacteria</taxon>
        <taxon>Pseudomonadati</taxon>
        <taxon>Pseudomonadota</taxon>
        <taxon>Alphaproteobacteria</taxon>
        <taxon>Sphingomonadales</taxon>
        <taxon>Sphingomonadaceae</taxon>
        <taxon>Sphingobium</taxon>
    </lineage>
</organism>
<name>A0A4Q1KIS1_9SPHN</name>
<feature type="transmembrane region" description="Helical" evidence="2">
    <location>
        <begin position="7"/>
        <end position="30"/>
    </location>
</feature>
<dbReference type="OrthoDB" id="1523414at2"/>
<dbReference type="PANTHER" id="PTHR32309">
    <property type="entry name" value="TYROSINE-PROTEIN KINASE"/>
    <property type="match status" value="1"/>
</dbReference>
<dbReference type="AlphaFoldDB" id="A0A4Q1KIS1"/>
<dbReference type="PANTHER" id="PTHR32309:SF13">
    <property type="entry name" value="FERRIC ENTEROBACTIN TRANSPORT PROTEIN FEPE"/>
    <property type="match status" value="1"/>
</dbReference>
<feature type="coiled-coil region" evidence="1">
    <location>
        <begin position="176"/>
        <end position="203"/>
    </location>
</feature>
<keyword evidence="2" id="KW-0812">Transmembrane</keyword>
<evidence type="ECO:0000256" key="2">
    <source>
        <dbReference type="SAM" id="Phobius"/>
    </source>
</evidence>
<accession>A0A4Q1KIS1</accession>
<gene>
    <name evidence="3" type="ORF">EQG66_09825</name>
</gene>
<keyword evidence="4" id="KW-1185">Reference proteome</keyword>
<evidence type="ECO:0000256" key="1">
    <source>
        <dbReference type="SAM" id="Coils"/>
    </source>
</evidence>
<comment type="caution">
    <text evidence="3">The sequence shown here is derived from an EMBL/GenBank/DDBJ whole genome shotgun (WGS) entry which is preliminary data.</text>
</comment>
<dbReference type="GO" id="GO:0005886">
    <property type="term" value="C:plasma membrane"/>
    <property type="evidence" value="ECO:0007669"/>
    <property type="project" value="TreeGrafter"/>
</dbReference>
<dbReference type="InterPro" id="IPR050445">
    <property type="entry name" value="Bact_polysacc_biosynth/exp"/>
</dbReference>
<dbReference type="Proteomes" id="UP000290958">
    <property type="component" value="Unassembled WGS sequence"/>
</dbReference>
<feature type="transmembrane region" description="Helical" evidence="2">
    <location>
        <begin position="335"/>
        <end position="356"/>
    </location>
</feature>
<proteinExistence type="predicted"/>
<sequence>MRRLKSLGSLFWITVVIPTTIAILYFGLFASDVYISESRFVVRSPDKPATTGLGVLLKSTGFTNGGDEIFAAQDYVASRDALTALNRGGSFEKAYSAAGISIFDRFNSLGTGDTFEDLYKYYQKKVKVDHDTTSSITTLSVRAYTPQDAQRFNTQLLEMAEATVNKLNTRGRQDLIRFAQIEVDEAKQKARDAASALAIYRNREGVVDPEKQAAVQLQMISKIQDELIATRSQLRQLRNFAAQNPQIPVLETKAEDLKAQIDEELGKVAGDSKSLSSTAAQYQRLALEAQFADKNLAGALASLQDARNEAQRKQAYVERIVEPNLPDDALEPRRWRGVLAVLALGLAVWGVLRMLFAGIREHIG</sequence>
<evidence type="ECO:0008006" key="5">
    <source>
        <dbReference type="Google" id="ProtNLM"/>
    </source>
</evidence>
<dbReference type="EMBL" id="SBKP01000009">
    <property type="protein sequence ID" value="RXR28464.1"/>
    <property type="molecule type" value="Genomic_DNA"/>
</dbReference>
<protein>
    <recommendedName>
        <fullName evidence="5">Capsule biosynthesis protein</fullName>
    </recommendedName>
</protein>
<keyword evidence="1" id="KW-0175">Coiled coil</keyword>